<dbReference type="Proteomes" id="UP000463949">
    <property type="component" value="Chromosome"/>
</dbReference>
<keyword evidence="1" id="KW-0812">Transmembrane</keyword>
<gene>
    <name evidence="2" type="ORF">CTT34_10800</name>
</gene>
<keyword evidence="1" id="KW-0472">Membrane</keyword>
<evidence type="ECO:0000256" key="1">
    <source>
        <dbReference type="SAM" id="Phobius"/>
    </source>
</evidence>
<evidence type="ECO:0000313" key="3">
    <source>
        <dbReference type="Proteomes" id="UP000463949"/>
    </source>
</evidence>
<dbReference type="RefSeq" id="WP_159342447.1">
    <property type="nucleotide sequence ID" value="NZ_CP024621.1"/>
</dbReference>
<dbReference type="EMBL" id="CP024621">
    <property type="protein sequence ID" value="QHD50144.1"/>
    <property type="molecule type" value="Genomic_DNA"/>
</dbReference>
<name>A0A857GNK9_9GAMM</name>
<organism evidence="2 3">
    <name type="scientific">Vreelandella aquamarina</name>
    <dbReference type="NCBI Taxonomy" id="77097"/>
    <lineage>
        <taxon>Bacteria</taxon>
        <taxon>Pseudomonadati</taxon>
        <taxon>Pseudomonadota</taxon>
        <taxon>Gammaproteobacteria</taxon>
        <taxon>Oceanospirillales</taxon>
        <taxon>Halomonadaceae</taxon>
        <taxon>Vreelandella</taxon>
    </lineage>
</organism>
<evidence type="ECO:0000313" key="2">
    <source>
        <dbReference type="EMBL" id="QHD50144.1"/>
    </source>
</evidence>
<dbReference type="KEGG" id="hmd:CTT34_10800"/>
<dbReference type="AlphaFoldDB" id="A0A857GNK9"/>
<proteinExistence type="predicted"/>
<sequence length="170" mass="19003">MEPVTWGFIGTIVGTVAGASASILTTVIAERNRRSIRRDEATYAREERAREFQCENLLKVQDVLSSTMRLVAKAHLEDMQHYSNRQSESDPAMLSGDLDNEIRLSNKELSVLSERIADDLLRENIKLLRAKMTAVLVAKNPAESEGALETLSYAFDESMAKIGIVLRNTF</sequence>
<feature type="transmembrane region" description="Helical" evidence="1">
    <location>
        <begin position="6"/>
        <end position="29"/>
    </location>
</feature>
<protein>
    <submittedName>
        <fullName evidence="2">Uncharacterized protein</fullName>
    </submittedName>
</protein>
<reference evidence="2 3" key="1">
    <citation type="submission" date="2017-10" db="EMBL/GenBank/DDBJ databases">
        <title>Coral associated bacteria.</title>
        <authorList>
            <person name="Wang X."/>
        </authorList>
    </citation>
    <scope>NUCLEOTIDE SEQUENCE [LARGE SCALE GENOMIC DNA]</scope>
    <source>
        <strain evidence="2 3">SCSIO 43005</strain>
    </source>
</reference>
<keyword evidence="1" id="KW-1133">Transmembrane helix</keyword>
<dbReference type="OrthoDB" id="1447951at2"/>
<accession>A0A857GNK9</accession>